<dbReference type="Gene3D" id="1.10.101.10">
    <property type="entry name" value="PGBD-like superfamily/PGBD"/>
    <property type="match status" value="1"/>
</dbReference>
<evidence type="ECO:0000256" key="1">
    <source>
        <dbReference type="ARBA" id="ARBA00004752"/>
    </source>
</evidence>
<organism evidence="8 9">
    <name type="scientific">Kytococcus schroeteri</name>
    <dbReference type="NCBI Taxonomy" id="138300"/>
    <lineage>
        <taxon>Bacteria</taxon>
        <taxon>Bacillati</taxon>
        <taxon>Actinomycetota</taxon>
        <taxon>Actinomycetes</taxon>
        <taxon>Micrococcales</taxon>
        <taxon>Kytococcaceae</taxon>
        <taxon>Kytococcus</taxon>
    </lineage>
</organism>
<accession>A0A2I1PD54</accession>
<evidence type="ECO:0000313" key="9">
    <source>
        <dbReference type="Proteomes" id="UP000234206"/>
    </source>
</evidence>
<dbReference type="GO" id="GO:0005576">
    <property type="term" value="C:extracellular region"/>
    <property type="evidence" value="ECO:0007669"/>
    <property type="project" value="TreeGrafter"/>
</dbReference>
<dbReference type="InterPro" id="IPR002477">
    <property type="entry name" value="Peptidoglycan-bd-like"/>
</dbReference>
<dbReference type="GO" id="GO:0008360">
    <property type="term" value="P:regulation of cell shape"/>
    <property type="evidence" value="ECO:0007669"/>
    <property type="project" value="UniProtKB-UniRule"/>
</dbReference>
<feature type="domain" description="L,D-TPase catalytic" evidence="7">
    <location>
        <begin position="118"/>
        <end position="240"/>
    </location>
</feature>
<evidence type="ECO:0000256" key="2">
    <source>
        <dbReference type="ARBA" id="ARBA00022679"/>
    </source>
</evidence>
<dbReference type="Pfam" id="PF03734">
    <property type="entry name" value="YkuD"/>
    <property type="match status" value="1"/>
</dbReference>
<dbReference type="InterPro" id="IPR050979">
    <property type="entry name" value="LD-transpeptidase"/>
</dbReference>
<dbReference type="InterPro" id="IPR006311">
    <property type="entry name" value="TAT_signal"/>
</dbReference>
<reference evidence="8 9" key="1">
    <citation type="submission" date="2017-12" db="EMBL/GenBank/DDBJ databases">
        <title>Phylogenetic diversity of female urinary microbiome.</title>
        <authorList>
            <person name="Thomas-White K."/>
            <person name="Wolfe A.J."/>
        </authorList>
    </citation>
    <scope>NUCLEOTIDE SEQUENCE [LARGE SCALE GENOMIC DNA]</scope>
    <source>
        <strain evidence="8 9">UMB1298</strain>
    </source>
</reference>
<keyword evidence="4 6" id="KW-0573">Peptidoglycan synthesis</keyword>
<dbReference type="Proteomes" id="UP000234206">
    <property type="component" value="Unassembled WGS sequence"/>
</dbReference>
<evidence type="ECO:0000256" key="5">
    <source>
        <dbReference type="ARBA" id="ARBA00023316"/>
    </source>
</evidence>
<evidence type="ECO:0000256" key="4">
    <source>
        <dbReference type="ARBA" id="ARBA00022984"/>
    </source>
</evidence>
<dbReference type="GO" id="GO:0071972">
    <property type="term" value="F:peptidoglycan L,D-transpeptidase activity"/>
    <property type="evidence" value="ECO:0007669"/>
    <property type="project" value="TreeGrafter"/>
</dbReference>
<dbReference type="PROSITE" id="PS52029">
    <property type="entry name" value="LD_TPASE"/>
    <property type="match status" value="1"/>
</dbReference>
<proteinExistence type="predicted"/>
<dbReference type="SUPFAM" id="SSF47090">
    <property type="entry name" value="PGBD-like"/>
    <property type="match status" value="1"/>
</dbReference>
<dbReference type="Gene3D" id="2.40.440.10">
    <property type="entry name" value="L,D-transpeptidase catalytic domain-like"/>
    <property type="match status" value="1"/>
</dbReference>
<name>A0A2I1PD54_9MICO</name>
<dbReference type="OrthoDB" id="9810670at2"/>
<comment type="caution">
    <text evidence="8">The sequence shown here is derived from an EMBL/GenBank/DDBJ whole genome shotgun (WGS) entry which is preliminary data.</text>
</comment>
<dbReference type="RefSeq" id="WP_070705393.1">
    <property type="nucleotide sequence ID" value="NZ_JBHLVH010000013.1"/>
</dbReference>
<dbReference type="InterPro" id="IPR038063">
    <property type="entry name" value="Transpep_catalytic_dom"/>
</dbReference>
<dbReference type="Pfam" id="PF01471">
    <property type="entry name" value="PG_binding_1"/>
    <property type="match status" value="1"/>
</dbReference>
<dbReference type="GO" id="GO:0018104">
    <property type="term" value="P:peptidoglycan-protein cross-linking"/>
    <property type="evidence" value="ECO:0007669"/>
    <property type="project" value="TreeGrafter"/>
</dbReference>
<evidence type="ECO:0000256" key="6">
    <source>
        <dbReference type="PROSITE-ProRule" id="PRU01373"/>
    </source>
</evidence>
<comment type="pathway">
    <text evidence="1 6">Cell wall biogenesis; peptidoglycan biosynthesis.</text>
</comment>
<keyword evidence="3 6" id="KW-0133">Cell shape</keyword>
<dbReference type="InterPro" id="IPR036366">
    <property type="entry name" value="PGBDSf"/>
</dbReference>
<sequence length="274" mass="29755">MDTTNITRRTALAGGAAAVAGGTAALTPATGAAAAYRVNRRTLRKGDRNADVLYFQRKAKQAGFWVGTPDGSFGAQTQQVVWAVQKAYGLTRDGVVGQKTWLAVIRQPRIPVKTTSGTYIEVDLTRQLLFYVKAGKLVEVHNTSTGNGKGYTFRGKWYPHAKTPRGTWRSMWNEDKGWRTGELGRMWRPFFFAPGGYAVHGSTFIPPYPDSHGCVRLSIKAMDHLIAIGAIRWDRDITVYGNGPHQPPLGVGAAASGAPEHVTALGLTDVRSSI</sequence>
<protein>
    <submittedName>
        <fullName evidence="8">Murein L,D-transpeptidase</fullName>
    </submittedName>
</protein>
<dbReference type="GO" id="GO:0071555">
    <property type="term" value="P:cell wall organization"/>
    <property type="evidence" value="ECO:0007669"/>
    <property type="project" value="UniProtKB-UniRule"/>
</dbReference>
<dbReference type="CDD" id="cd16913">
    <property type="entry name" value="YkuD_like"/>
    <property type="match status" value="1"/>
</dbReference>
<feature type="active site" description="Proton donor/acceptor" evidence="6">
    <location>
        <position position="200"/>
    </location>
</feature>
<dbReference type="EMBL" id="PKIZ01000002">
    <property type="protein sequence ID" value="PKZ42534.1"/>
    <property type="molecule type" value="Genomic_DNA"/>
</dbReference>
<dbReference type="SUPFAM" id="SSF141523">
    <property type="entry name" value="L,D-transpeptidase catalytic domain-like"/>
    <property type="match status" value="1"/>
</dbReference>
<keyword evidence="9" id="KW-1185">Reference proteome</keyword>
<evidence type="ECO:0000259" key="7">
    <source>
        <dbReference type="PROSITE" id="PS52029"/>
    </source>
</evidence>
<dbReference type="InterPro" id="IPR005490">
    <property type="entry name" value="LD_TPept_cat_dom"/>
</dbReference>
<keyword evidence="5 6" id="KW-0961">Cell wall biogenesis/degradation</keyword>
<feature type="active site" description="Nucleophile" evidence="6">
    <location>
        <position position="214"/>
    </location>
</feature>
<evidence type="ECO:0000256" key="3">
    <source>
        <dbReference type="ARBA" id="ARBA00022960"/>
    </source>
</evidence>
<evidence type="ECO:0000313" key="8">
    <source>
        <dbReference type="EMBL" id="PKZ42534.1"/>
    </source>
</evidence>
<dbReference type="PANTHER" id="PTHR30582:SF2">
    <property type="entry name" value="L,D-TRANSPEPTIDASE YCIB-RELATED"/>
    <property type="match status" value="1"/>
</dbReference>
<keyword evidence="2" id="KW-0808">Transferase</keyword>
<dbReference type="PANTHER" id="PTHR30582">
    <property type="entry name" value="L,D-TRANSPEPTIDASE"/>
    <property type="match status" value="1"/>
</dbReference>
<gene>
    <name evidence="8" type="ORF">CYJ76_01275</name>
</gene>
<dbReference type="UniPathway" id="UPA00219"/>
<dbReference type="PROSITE" id="PS51318">
    <property type="entry name" value="TAT"/>
    <property type="match status" value="1"/>
</dbReference>
<dbReference type="InterPro" id="IPR036365">
    <property type="entry name" value="PGBD-like_sf"/>
</dbReference>
<dbReference type="AlphaFoldDB" id="A0A2I1PD54"/>
<dbReference type="GO" id="GO:0016740">
    <property type="term" value="F:transferase activity"/>
    <property type="evidence" value="ECO:0007669"/>
    <property type="project" value="UniProtKB-KW"/>
</dbReference>